<organism evidence="3">
    <name type="scientific">Ditylum brightwellii</name>
    <dbReference type="NCBI Taxonomy" id="49249"/>
    <lineage>
        <taxon>Eukaryota</taxon>
        <taxon>Sar</taxon>
        <taxon>Stramenopiles</taxon>
        <taxon>Ochrophyta</taxon>
        <taxon>Bacillariophyta</taxon>
        <taxon>Mediophyceae</taxon>
        <taxon>Lithodesmiophycidae</taxon>
        <taxon>Lithodesmiales</taxon>
        <taxon>Lithodesmiaceae</taxon>
        <taxon>Ditylum</taxon>
    </lineage>
</organism>
<proteinExistence type="predicted"/>
<protein>
    <submittedName>
        <fullName evidence="3">Uncharacterized protein</fullName>
    </submittedName>
</protein>
<dbReference type="GO" id="GO:0005737">
    <property type="term" value="C:cytoplasm"/>
    <property type="evidence" value="ECO:0007669"/>
    <property type="project" value="TreeGrafter"/>
</dbReference>
<dbReference type="Gene3D" id="3.80.10.10">
    <property type="entry name" value="Ribonuclease Inhibitor"/>
    <property type="match status" value="1"/>
</dbReference>
<name>A0A7S1Z340_9STRA</name>
<evidence type="ECO:0000256" key="1">
    <source>
        <dbReference type="ARBA" id="ARBA00022614"/>
    </source>
</evidence>
<dbReference type="EMBL" id="HBGN01014829">
    <property type="protein sequence ID" value="CAD9327070.1"/>
    <property type="molecule type" value="Transcribed_RNA"/>
</dbReference>
<keyword evidence="2" id="KW-0677">Repeat</keyword>
<reference evidence="3" key="1">
    <citation type="submission" date="2021-01" db="EMBL/GenBank/DDBJ databases">
        <authorList>
            <person name="Corre E."/>
            <person name="Pelletier E."/>
            <person name="Niang G."/>
            <person name="Scheremetjew M."/>
            <person name="Finn R."/>
            <person name="Kale V."/>
            <person name="Holt S."/>
            <person name="Cochrane G."/>
            <person name="Meng A."/>
            <person name="Brown T."/>
            <person name="Cohen L."/>
        </authorList>
    </citation>
    <scope>NUCLEOTIDE SEQUENCE</scope>
    <source>
        <strain evidence="3">Pop2</strain>
    </source>
</reference>
<accession>A0A7S1Z340</accession>
<gene>
    <name evidence="3" type="ORF">DBRI1063_LOCUS9487</name>
</gene>
<keyword evidence="1" id="KW-0433">Leucine-rich repeat</keyword>
<dbReference type="InterPro" id="IPR032675">
    <property type="entry name" value="LRR_dom_sf"/>
</dbReference>
<dbReference type="InterPro" id="IPR050216">
    <property type="entry name" value="LRR_domain-containing"/>
</dbReference>
<dbReference type="PANTHER" id="PTHR48051:SF1">
    <property type="entry name" value="RAS SUPPRESSOR PROTEIN 1"/>
    <property type="match status" value="1"/>
</dbReference>
<dbReference type="PANTHER" id="PTHR48051">
    <property type="match status" value="1"/>
</dbReference>
<dbReference type="SUPFAM" id="SSF52047">
    <property type="entry name" value="RNI-like"/>
    <property type="match status" value="1"/>
</dbReference>
<evidence type="ECO:0000256" key="2">
    <source>
        <dbReference type="ARBA" id="ARBA00022737"/>
    </source>
</evidence>
<sequence>MWPWSEQPNITTLLYSHKQNQTDPSREVPQADDSMRPGSFSAAADLQVDGELLEAAKLQVYWLVLFFRRETSGQGPDQFPSWVFCLRNLRGLSLERYPHTKLPEAICDLTKLEHLHCYGSALTCIPRSIGRLQSLTELDLYCSYNLHYLPMEVLRCPKLTDSRFSTRVLYTNYKNDLPLPPLQPWWRANVQAAPSFGDMGSLLIRLRFGEDSQQSLPLVMVRQYILPFLPWNFCSVCGTKYAHDLGCYTWSRQRVATDTQALLAFCCSVQCAGQVQSQVYFNTEIRANSKLDLHRRSQDVRACKSPMTNKIPKNWLYGAKRIHSPDWEKNHLIPWPINLKAHMAPMEKTRLEKNIPMRVIISGDVREKPSSTSTGVGRLTVGDTILVNAYHTDSSGRKWVRFQESSDQLRWTALRKKNGTVKLVEHEG</sequence>
<evidence type="ECO:0000313" key="3">
    <source>
        <dbReference type="EMBL" id="CAD9327070.1"/>
    </source>
</evidence>
<dbReference type="AlphaFoldDB" id="A0A7S1Z340"/>